<dbReference type="RefSeq" id="WP_010104846.1">
    <property type="nucleotide sequence ID" value="NZ_QZCW01000001.1"/>
</dbReference>
<reference evidence="3" key="1">
    <citation type="submission" date="2023-07" db="EMBL/GenBank/DDBJ databases">
        <title>Verminephrobacter genomes.</title>
        <authorList>
            <person name="Lund M.B."/>
        </authorList>
    </citation>
    <scope>NUCLEOTIDE SEQUENCE [LARGE SCALE GENOMIC DNA]</scope>
    <source>
        <strain evidence="3">AtM5-05</strain>
    </source>
</reference>
<name>A0ABT3KNW9_9BURK</name>
<evidence type="ECO:0000313" key="3">
    <source>
        <dbReference type="Proteomes" id="UP001208935"/>
    </source>
</evidence>
<keyword evidence="3" id="KW-1185">Reference proteome</keyword>
<dbReference type="EMBL" id="QZCW01000001">
    <property type="protein sequence ID" value="MCW5319960.1"/>
    <property type="molecule type" value="Genomic_DNA"/>
</dbReference>
<protein>
    <submittedName>
        <fullName evidence="2">VapC toxin family PIN domain ribonuclease</fullName>
    </submittedName>
</protein>
<gene>
    <name evidence="2" type="ORF">D5039_01845</name>
</gene>
<evidence type="ECO:0000256" key="1">
    <source>
        <dbReference type="SAM" id="MobiDB-lite"/>
    </source>
</evidence>
<organism evidence="2 3">
    <name type="scientific">Verminephrobacter aporrectodeae subsp. tuberculatae</name>
    <dbReference type="NCBI Taxonomy" id="1110392"/>
    <lineage>
        <taxon>Bacteria</taxon>
        <taxon>Pseudomonadati</taxon>
        <taxon>Pseudomonadota</taxon>
        <taxon>Betaproteobacteria</taxon>
        <taxon>Burkholderiales</taxon>
        <taxon>Comamonadaceae</taxon>
        <taxon>Verminephrobacter</taxon>
    </lineage>
</organism>
<feature type="region of interest" description="Disordered" evidence="1">
    <location>
        <begin position="123"/>
        <end position="144"/>
    </location>
</feature>
<accession>A0ABT3KNW9</accession>
<evidence type="ECO:0000313" key="2">
    <source>
        <dbReference type="EMBL" id="MCW5319960.1"/>
    </source>
</evidence>
<proteinExistence type="predicted"/>
<sequence>MTVLVDTSVWIDHFRNGRDTLVDLIEQDLALTHPMVIVEIACGTPPAPRMQTLRSMGLLQPCRQAGWSELMDFIGRERLYGLGCGLVDLSLLASTLITPGARLWTLDKRLAALAERFGAGHPTPLHERGGVRSPSFRVEHKQPM</sequence>
<dbReference type="InterPro" id="IPR029060">
    <property type="entry name" value="PIN-like_dom_sf"/>
</dbReference>
<dbReference type="SUPFAM" id="SSF88723">
    <property type="entry name" value="PIN domain-like"/>
    <property type="match status" value="1"/>
</dbReference>
<dbReference type="Proteomes" id="UP001208935">
    <property type="component" value="Unassembled WGS sequence"/>
</dbReference>
<comment type="caution">
    <text evidence="2">The sequence shown here is derived from an EMBL/GenBank/DDBJ whole genome shotgun (WGS) entry which is preliminary data.</text>
</comment>
<dbReference type="Gene3D" id="3.40.50.1010">
    <property type="entry name" value="5'-nuclease"/>
    <property type="match status" value="1"/>
</dbReference>